<dbReference type="EMBL" id="CM042030">
    <property type="protein sequence ID" value="KAI3786786.1"/>
    <property type="molecule type" value="Genomic_DNA"/>
</dbReference>
<sequence length="252" mass="27216">MKLTFSSVPAVVPNSPVSVYDCLVTRCSSLVSLVDSTQLSPGSVRVIVSHSPKFSAIDVLRVPSRNLLYILLLKALSRRSPVIPVPIPKVSKLSHPLSRVKSSLAVVIEPTLERSSPPGIVSLGHESSLGTSVDPPSTVVSSHCVLLGASSDVVLSLSSYPSWATFVTSVPLALTNATLEQHNAKKELSLKLVEDEVGRLSKQLKDATDKLASVEKEMDSYQLELVNSQLDTDHYRMKLEDKDARFEATCVA</sequence>
<protein>
    <submittedName>
        <fullName evidence="1">Uncharacterized protein</fullName>
    </submittedName>
</protein>
<proteinExistence type="predicted"/>
<dbReference type="Proteomes" id="UP001056120">
    <property type="component" value="Linkage Group LG13"/>
</dbReference>
<keyword evidence="2" id="KW-1185">Reference proteome</keyword>
<name>A0ACB9GU96_9ASTR</name>
<gene>
    <name evidence="1" type="ORF">L1987_40754</name>
</gene>
<reference evidence="2" key="1">
    <citation type="journal article" date="2022" name="Mol. Ecol. Resour.">
        <title>The genomes of chicory, endive, great burdock and yacon provide insights into Asteraceae palaeo-polyploidization history and plant inulin production.</title>
        <authorList>
            <person name="Fan W."/>
            <person name="Wang S."/>
            <person name="Wang H."/>
            <person name="Wang A."/>
            <person name="Jiang F."/>
            <person name="Liu H."/>
            <person name="Zhao H."/>
            <person name="Xu D."/>
            <person name="Zhang Y."/>
        </authorList>
    </citation>
    <scope>NUCLEOTIDE SEQUENCE [LARGE SCALE GENOMIC DNA]</scope>
    <source>
        <strain evidence="2">cv. Yunnan</strain>
    </source>
</reference>
<reference evidence="1 2" key="2">
    <citation type="journal article" date="2022" name="Mol. Ecol. Resour.">
        <title>The genomes of chicory, endive, great burdock and yacon provide insights into Asteraceae paleo-polyploidization history and plant inulin production.</title>
        <authorList>
            <person name="Fan W."/>
            <person name="Wang S."/>
            <person name="Wang H."/>
            <person name="Wang A."/>
            <person name="Jiang F."/>
            <person name="Liu H."/>
            <person name="Zhao H."/>
            <person name="Xu D."/>
            <person name="Zhang Y."/>
        </authorList>
    </citation>
    <scope>NUCLEOTIDE SEQUENCE [LARGE SCALE GENOMIC DNA]</scope>
    <source>
        <strain evidence="2">cv. Yunnan</strain>
        <tissue evidence="1">Leaves</tissue>
    </source>
</reference>
<organism evidence="1 2">
    <name type="scientific">Smallanthus sonchifolius</name>
    <dbReference type="NCBI Taxonomy" id="185202"/>
    <lineage>
        <taxon>Eukaryota</taxon>
        <taxon>Viridiplantae</taxon>
        <taxon>Streptophyta</taxon>
        <taxon>Embryophyta</taxon>
        <taxon>Tracheophyta</taxon>
        <taxon>Spermatophyta</taxon>
        <taxon>Magnoliopsida</taxon>
        <taxon>eudicotyledons</taxon>
        <taxon>Gunneridae</taxon>
        <taxon>Pentapetalae</taxon>
        <taxon>asterids</taxon>
        <taxon>campanulids</taxon>
        <taxon>Asterales</taxon>
        <taxon>Asteraceae</taxon>
        <taxon>Asteroideae</taxon>
        <taxon>Heliantheae alliance</taxon>
        <taxon>Millerieae</taxon>
        <taxon>Smallanthus</taxon>
    </lineage>
</organism>
<comment type="caution">
    <text evidence="1">The sequence shown here is derived from an EMBL/GenBank/DDBJ whole genome shotgun (WGS) entry which is preliminary data.</text>
</comment>
<accession>A0ACB9GU96</accession>
<evidence type="ECO:0000313" key="2">
    <source>
        <dbReference type="Proteomes" id="UP001056120"/>
    </source>
</evidence>
<evidence type="ECO:0000313" key="1">
    <source>
        <dbReference type="EMBL" id="KAI3786786.1"/>
    </source>
</evidence>